<dbReference type="EMBL" id="BJCC01000009">
    <property type="protein sequence ID" value="GCF93245.1"/>
    <property type="molecule type" value="Genomic_DNA"/>
</dbReference>
<keyword evidence="10" id="KW-0479">Metal-binding</keyword>
<dbReference type="GO" id="GO:0046872">
    <property type="term" value="F:metal ion binding"/>
    <property type="evidence" value="ECO:0007669"/>
    <property type="project" value="UniProtKB-KW"/>
</dbReference>
<dbReference type="GO" id="GO:0005886">
    <property type="term" value="C:plasma membrane"/>
    <property type="evidence" value="ECO:0007669"/>
    <property type="project" value="UniProtKB-SubCell"/>
</dbReference>
<evidence type="ECO:0000256" key="10">
    <source>
        <dbReference type="HAMAP-Rule" id="MF_00454"/>
    </source>
</evidence>
<organism evidence="11 12">
    <name type="scientific">Enterococcus florum</name>
    <dbReference type="NCBI Taxonomy" id="2480627"/>
    <lineage>
        <taxon>Bacteria</taxon>
        <taxon>Bacillati</taxon>
        <taxon>Bacillota</taxon>
        <taxon>Bacilli</taxon>
        <taxon>Lactobacillales</taxon>
        <taxon>Enterococcaceae</taxon>
        <taxon>Enterococcus</taxon>
    </lineage>
</organism>
<gene>
    <name evidence="11" type="primary">crcB2</name>
    <name evidence="10" type="synonym">crcB</name>
    <name evidence="10" type="synonym">fluC</name>
    <name evidence="11" type="ORF">NRIC_11360</name>
</gene>
<keyword evidence="10" id="KW-0813">Transport</keyword>
<evidence type="ECO:0000313" key="12">
    <source>
        <dbReference type="Proteomes" id="UP000290567"/>
    </source>
</evidence>
<dbReference type="PANTHER" id="PTHR28259">
    <property type="entry name" value="FLUORIDE EXPORT PROTEIN 1-RELATED"/>
    <property type="match status" value="1"/>
</dbReference>
<keyword evidence="3 10" id="KW-0812">Transmembrane</keyword>
<evidence type="ECO:0000256" key="2">
    <source>
        <dbReference type="ARBA" id="ARBA00022475"/>
    </source>
</evidence>
<evidence type="ECO:0000313" key="11">
    <source>
        <dbReference type="EMBL" id="GCF93245.1"/>
    </source>
</evidence>
<feature type="binding site" evidence="10">
    <location>
        <position position="76"/>
    </location>
    <ligand>
        <name>Na(+)</name>
        <dbReference type="ChEBI" id="CHEBI:29101"/>
        <note>structural</note>
    </ligand>
</feature>
<dbReference type="AlphaFoldDB" id="A0A4P5P5V6"/>
<protein>
    <recommendedName>
        <fullName evidence="10">Fluoride-specific ion channel FluC</fullName>
    </recommendedName>
</protein>
<sequence length="127" mass="13655">MLDYVVIGLFAFLGGSARYWIGELIPKVGGFPLGTMIVNLIGCFIFSWIVKHILSDMDVSGRLVLGIGVGFCGALTTFSSFALDTMQLIQHGRLGLAAFYLLGSFIGGIAMTYLGEVIYHRGVRADG</sequence>
<evidence type="ECO:0000256" key="8">
    <source>
        <dbReference type="ARBA" id="ARBA00035585"/>
    </source>
</evidence>
<comment type="caution">
    <text evidence="11">The sequence shown here is derived from an EMBL/GenBank/DDBJ whole genome shotgun (WGS) entry which is preliminary data.</text>
</comment>
<keyword evidence="2 10" id="KW-1003">Cell membrane</keyword>
<dbReference type="GO" id="GO:0062054">
    <property type="term" value="F:fluoride channel activity"/>
    <property type="evidence" value="ECO:0007669"/>
    <property type="project" value="UniProtKB-UniRule"/>
</dbReference>
<comment type="similarity">
    <text evidence="7 10">Belongs to the fluoride channel Fluc/FEX (TC 1.A.43) family.</text>
</comment>
<evidence type="ECO:0000256" key="1">
    <source>
        <dbReference type="ARBA" id="ARBA00004651"/>
    </source>
</evidence>
<keyword evidence="4 10" id="KW-1133">Transmembrane helix</keyword>
<dbReference type="Proteomes" id="UP000290567">
    <property type="component" value="Unassembled WGS sequence"/>
</dbReference>
<dbReference type="NCBIfam" id="TIGR00494">
    <property type="entry name" value="crcB"/>
    <property type="match status" value="1"/>
</dbReference>
<dbReference type="InterPro" id="IPR003691">
    <property type="entry name" value="FluC"/>
</dbReference>
<accession>A0A4P5P5V6</accession>
<evidence type="ECO:0000256" key="7">
    <source>
        <dbReference type="ARBA" id="ARBA00035120"/>
    </source>
</evidence>
<comment type="activity regulation">
    <text evidence="10">Na(+) is not transported, but it plays an essential structural role and its presence is essential for fluoride channel function.</text>
</comment>
<keyword evidence="10" id="KW-0915">Sodium</keyword>
<dbReference type="HAMAP" id="MF_00454">
    <property type="entry name" value="FluC"/>
    <property type="match status" value="1"/>
</dbReference>
<comment type="subcellular location">
    <subcellularLocation>
        <location evidence="1 10">Cell membrane</location>
        <topology evidence="1 10">Multi-pass membrane protein</topology>
    </subcellularLocation>
</comment>
<feature type="binding site" evidence="10">
    <location>
        <position position="73"/>
    </location>
    <ligand>
        <name>Na(+)</name>
        <dbReference type="ChEBI" id="CHEBI:29101"/>
        <note>structural</note>
    </ligand>
</feature>
<feature type="transmembrane region" description="Helical" evidence="10">
    <location>
        <begin position="62"/>
        <end position="82"/>
    </location>
</feature>
<dbReference type="Pfam" id="PF02537">
    <property type="entry name" value="CRCB"/>
    <property type="match status" value="1"/>
</dbReference>
<keyword evidence="6 10" id="KW-0407">Ion channel</keyword>
<comment type="function">
    <text evidence="9 10">Fluoride-specific ion channel. Important for reducing fluoride concentration in the cell, thus reducing its toxicity.</text>
</comment>
<keyword evidence="5 10" id="KW-0472">Membrane</keyword>
<dbReference type="GO" id="GO:0140114">
    <property type="term" value="P:cellular detoxification of fluoride"/>
    <property type="evidence" value="ECO:0007669"/>
    <property type="project" value="UniProtKB-UniRule"/>
</dbReference>
<dbReference type="RefSeq" id="WP_146621800.1">
    <property type="nucleotide sequence ID" value="NZ_BJCC01000009.1"/>
</dbReference>
<proteinExistence type="inferred from homology"/>
<dbReference type="OrthoDB" id="9799631at2"/>
<evidence type="ECO:0000256" key="4">
    <source>
        <dbReference type="ARBA" id="ARBA00022989"/>
    </source>
</evidence>
<dbReference type="PANTHER" id="PTHR28259:SF1">
    <property type="entry name" value="FLUORIDE EXPORT PROTEIN 1-RELATED"/>
    <property type="match status" value="1"/>
</dbReference>
<reference evidence="12" key="1">
    <citation type="submission" date="2019-02" db="EMBL/GenBank/DDBJ databases">
        <title>Draft genome sequence of Enterococcus sp. Gos25-1.</title>
        <authorList>
            <person name="Tanaka N."/>
            <person name="Shiwa Y."/>
            <person name="Fujita N."/>
        </authorList>
    </citation>
    <scope>NUCLEOTIDE SEQUENCE [LARGE SCALE GENOMIC DNA]</scope>
    <source>
        <strain evidence="12">Gos25-1</strain>
    </source>
</reference>
<keyword evidence="12" id="KW-1185">Reference proteome</keyword>
<evidence type="ECO:0000256" key="5">
    <source>
        <dbReference type="ARBA" id="ARBA00023136"/>
    </source>
</evidence>
<keyword evidence="10" id="KW-0406">Ion transport</keyword>
<name>A0A4P5P5V6_9ENTE</name>
<comment type="catalytic activity">
    <reaction evidence="8">
        <text>fluoride(in) = fluoride(out)</text>
        <dbReference type="Rhea" id="RHEA:76159"/>
        <dbReference type="ChEBI" id="CHEBI:17051"/>
    </reaction>
    <physiologicalReaction direction="left-to-right" evidence="8">
        <dbReference type="Rhea" id="RHEA:76160"/>
    </physiologicalReaction>
</comment>
<evidence type="ECO:0000256" key="9">
    <source>
        <dbReference type="ARBA" id="ARBA00049940"/>
    </source>
</evidence>
<evidence type="ECO:0000256" key="3">
    <source>
        <dbReference type="ARBA" id="ARBA00022692"/>
    </source>
</evidence>
<feature type="transmembrane region" description="Helical" evidence="10">
    <location>
        <begin position="28"/>
        <end position="50"/>
    </location>
</feature>
<feature type="transmembrane region" description="Helical" evidence="10">
    <location>
        <begin position="94"/>
        <end position="114"/>
    </location>
</feature>
<evidence type="ECO:0000256" key="6">
    <source>
        <dbReference type="ARBA" id="ARBA00023303"/>
    </source>
</evidence>